<protein>
    <submittedName>
        <fullName evidence="2">Uncharacterized protein</fullName>
    </submittedName>
</protein>
<sequence>MRAGDEVVTTRRHRRSQRVPDESQVLDPGLDLGEFRARSHLQPGPAMPMRAKIEQFGDLVESEPESLGGLDDPDDGHRLRRIHPVPAQRPVRLGQQPDALVVPQGLPVHARRVGNLPRTQPGHADAPSARAASASSTSACCSGTVISKHRLPPVTIKPKVKNEQQPTSRTASSAARAATSGLGVRSIDTEVAPMRRTPRTASVNNSSNSATRSGRAAVGNVQACGAQSSGSALMHRR</sequence>
<gene>
    <name evidence="2" type="ORF">SAMN04488074_107303</name>
</gene>
<evidence type="ECO:0000313" key="3">
    <source>
        <dbReference type="Proteomes" id="UP000199682"/>
    </source>
</evidence>
<name>A0A1G9FAU9_9PSEU</name>
<dbReference type="Proteomes" id="UP000199682">
    <property type="component" value="Unassembled WGS sequence"/>
</dbReference>
<evidence type="ECO:0000256" key="1">
    <source>
        <dbReference type="SAM" id="MobiDB-lite"/>
    </source>
</evidence>
<dbReference type="AlphaFoldDB" id="A0A1G9FAU9"/>
<feature type="region of interest" description="Disordered" evidence="1">
    <location>
        <begin position="1"/>
        <end position="28"/>
    </location>
</feature>
<dbReference type="AntiFam" id="ANF00227">
    <property type="entry name" value="Shadow ORF (opposite hmrR)"/>
</dbReference>
<proteinExistence type="predicted"/>
<dbReference type="EMBL" id="FNET01000007">
    <property type="protein sequence ID" value="SDK85458.1"/>
    <property type="molecule type" value="Genomic_DNA"/>
</dbReference>
<organism evidence="2 3">
    <name type="scientific">Lentzea albidocapillata subsp. violacea</name>
    <dbReference type="NCBI Taxonomy" id="128104"/>
    <lineage>
        <taxon>Bacteria</taxon>
        <taxon>Bacillati</taxon>
        <taxon>Actinomycetota</taxon>
        <taxon>Actinomycetes</taxon>
        <taxon>Pseudonocardiales</taxon>
        <taxon>Pseudonocardiaceae</taxon>
        <taxon>Lentzea</taxon>
    </lineage>
</organism>
<accession>A0A1G9FAU9</accession>
<evidence type="ECO:0000313" key="2">
    <source>
        <dbReference type="EMBL" id="SDK85458.1"/>
    </source>
</evidence>
<feature type="region of interest" description="Disordered" evidence="1">
    <location>
        <begin position="60"/>
        <end position="80"/>
    </location>
</feature>
<feature type="region of interest" description="Disordered" evidence="1">
    <location>
        <begin position="114"/>
        <end position="136"/>
    </location>
</feature>
<feature type="compositionally biased region" description="Low complexity" evidence="1">
    <location>
        <begin position="199"/>
        <end position="213"/>
    </location>
</feature>
<reference evidence="3" key="1">
    <citation type="submission" date="2016-10" db="EMBL/GenBank/DDBJ databases">
        <authorList>
            <person name="Varghese N."/>
            <person name="Submissions S."/>
        </authorList>
    </citation>
    <scope>NUCLEOTIDE SEQUENCE [LARGE SCALE GENOMIC DNA]</scope>
    <source>
        <strain evidence="3">DSM 44796</strain>
    </source>
</reference>
<feature type="region of interest" description="Disordered" evidence="1">
    <location>
        <begin position="152"/>
        <end position="237"/>
    </location>
</feature>
<feature type="compositionally biased region" description="Low complexity" evidence="1">
    <location>
        <begin position="167"/>
        <end position="180"/>
    </location>
</feature>
<feature type="compositionally biased region" description="Low complexity" evidence="1">
    <location>
        <begin position="124"/>
        <end position="136"/>
    </location>
</feature>